<dbReference type="EMBL" id="CAJHIT010000002">
    <property type="protein sequence ID" value="CAD6499802.1"/>
    <property type="molecule type" value="Genomic_DNA"/>
</dbReference>
<evidence type="ECO:0000313" key="1">
    <source>
        <dbReference type="EMBL" id="CAD6499802.1"/>
    </source>
</evidence>
<evidence type="ECO:0000313" key="2">
    <source>
        <dbReference type="Proteomes" id="UP000683417"/>
    </source>
</evidence>
<name>A0A9W4D0N6_BLUGR</name>
<gene>
    <name evidence="1" type="ORF">BGTH12_LOCUS1160</name>
</gene>
<proteinExistence type="predicted"/>
<dbReference type="AlphaFoldDB" id="A0A9W4D0N6"/>
<protein>
    <submittedName>
        <fullName evidence="1">BgTH12-03909</fullName>
    </submittedName>
</protein>
<comment type="caution">
    <text evidence="1">The sequence shown here is derived from an EMBL/GenBank/DDBJ whole genome shotgun (WGS) entry which is preliminary data.</text>
</comment>
<sequence length="18" mass="1985">MILSGFVVLCSPQGQRFC</sequence>
<reference evidence="1" key="1">
    <citation type="submission" date="2020-10" db="EMBL/GenBank/DDBJ databases">
        <authorList>
            <person name="Muller C M."/>
        </authorList>
    </citation>
    <scope>NUCLEOTIDE SEQUENCE</scope>
    <source>
        <strain evidence="1">THUN-12</strain>
    </source>
</reference>
<accession>A0A9W4D0N6</accession>
<organism evidence="1 2">
    <name type="scientific">Blumeria graminis f. sp. triticale</name>
    <dbReference type="NCBI Taxonomy" id="1689686"/>
    <lineage>
        <taxon>Eukaryota</taxon>
        <taxon>Fungi</taxon>
        <taxon>Dikarya</taxon>
        <taxon>Ascomycota</taxon>
        <taxon>Pezizomycotina</taxon>
        <taxon>Leotiomycetes</taxon>
        <taxon>Erysiphales</taxon>
        <taxon>Erysiphaceae</taxon>
        <taxon>Blumeria</taxon>
    </lineage>
</organism>
<dbReference type="Proteomes" id="UP000683417">
    <property type="component" value="Unassembled WGS sequence"/>
</dbReference>